<dbReference type="GO" id="GO:0006357">
    <property type="term" value="P:regulation of transcription by RNA polymerase II"/>
    <property type="evidence" value="ECO:0007669"/>
    <property type="project" value="TreeGrafter"/>
</dbReference>
<evidence type="ECO:0000256" key="3">
    <source>
        <dbReference type="ARBA" id="ARBA00022737"/>
    </source>
</evidence>
<dbReference type="Pfam" id="PF23383">
    <property type="entry name" value="Beta-prop_IFT140_1st"/>
    <property type="match status" value="1"/>
</dbReference>
<evidence type="ECO:0000313" key="7">
    <source>
        <dbReference type="EMBL" id="KAG0656781.1"/>
    </source>
</evidence>
<dbReference type="OrthoDB" id="1367865at2759"/>
<dbReference type="SUPFAM" id="SSF50978">
    <property type="entry name" value="WD40 repeat-like"/>
    <property type="match status" value="1"/>
</dbReference>
<evidence type="ECO:0000256" key="4">
    <source>
        <dbReference type="ARBA" id="ARBA00023242"/>
    </source>
</evidence>
<dbReference type="PROSITE" id="PS50896">
    <property type="entry name" value="LISH"/>
    <property type="match status" value="1"/>
</dbReference>
<comment type="caution">
    <text evidence="7">The sequence shown here is derived from an EMBL/GenBank/DDBJ whole genome shotgun (WGS) entry which is preliminary data.</text>
</comment>
<protein>
    <recommendedName>
        <fullName evidence="6">IFT140 first beta-propeller domain-containing protein</fullName>
    </recommendedName>
</protein>
<gene>
    <name evidence="7" type="ORF">C6P45_002617</name>
</gene>
<feature type="repeat" description="WD" evidence="5">
    <location>
        <begin position="241"/>
        <end position="273"/>
    </location>
</feature>
<dbReference type="InterPro" id="IPR045183">
    <property type="entry name" value="Ebi-like"/>
</dbReference>
<accession>A0A9P6VXW8</accession>
<dbReference type="Gene3D" id="1.20.960.30">
    <property type="match status" value="1"/>
</dbReference>
<evidence type="ECO:0000259" key="6">
    <source>
        <dbReference type="Pfam" id="PF23383"/>
    </source>
</evidence>
<dbReference type="InterPro" id="IPR006594">
    <property type="entry name" value="LisH"/>
</dbReference>
<keyword evidence="8" id="KW-1185">Reference proteome</keyword>
<dbReference type="InterPro" id="IPR036322">
    <property type="entry name" value="WD40_repeat_dom_sf"/>
</dbReference>
<dbReference type="PANTHER" id="PTHR22846:SF2">
    <property type="entry name" value="F-BOX-LIKE_WD REPEAT-CONTAINING PROTEIN EBI"/>
    <property type="match status" value="1"/>
</dbReference>
<keyword evidence="4" id="KW-0539">Nucleus</keyword>
<dbReference type="InterPro" id="IPR001680">
    <property type="entry name" value="WD40_rpt"/>
</dbReference>
<dbReference type="InterPro" id="IPR015943">
    <property type="entry name" value="WD40/YVTN_repeat-like_dom_sf"/>
</dbReference>
<comment type="subcellular location">
    <subcellularLocation>
        <location evidence="1">Nucleus</location>
    </subcellularLocation>
</comment>
<reference evidence="7 8" key="1">
    <citation type="submission" date="2020-11" db="EMBL/GenBank/DDBJ databases">
        <title>Kefir isolates.</title>
        <authorList>
            <person name="Marcisauskas S."/>
            <person name="Kim Y."/>
            <person name="Blasche S."/>
        </authorList>
    </citation>
    <scope>NUCLEOTIDE SEQUENCE [LARGE SCALE GENOMIC DNA]</scope>
    <source>
        <strain evidence="7 8">OG2</strain>
    </source>
</reference>
<feature type="repeat" description="WD" evidence="5">
    <location>
        <begin position="282"/>
        <end position="323"/>
    </location>
</feature>
<organism evidence="7 8">
    <name type="scientific">Maudiozyma exigua</name>
    <name type="common">Yeast</name>
    <name type="synonym">Kazachstania exigua</name>
    <dbReference type="NCBI Taxonomy" id="34358"/>
    <lineage>
        <taxon>Eukaryota</taxon>
        <taxon>Fungi</taxon>
        <taxon>Dikarya</taxon>
        <taxon>Ascomycota</taxon>
        <taxon>Saccharomycotina</taxon>
        <taxon>Saccharomycetes</taxon>
        <taxon>Saccharomycetales</taxon>
        <taxon>Saccharomycetaceae</taxon>
        <taxon>Maudiozyma</taxon>
    </lineage>
</organism>
<dbReference type="GO" id="GO:0003714">
    <property type="term" value="F:transcription corepressor activity"/>
    <property type="evidence" value="ECO:0007669"/>
    <property type="project" value="InterPro"/>
</dbReference>
<feature type="repeat" description="WD" evidence="5">
    <location>
        <begin position="375"/>
        <end position="416"/>
    </location>
</feature>
<dbReference type="GO" id="GO:0034967">
    <property type="term" value="C:Set3 complex"/>
    <property type="evidence" value="ECO:0007669"/>
    <property type="project" value="TreeGrafter"/>
</dbReference>
<dbReference type="PROSITE" id="PS50082">
    <property type="entry name" value="WD_REPEATS_2"/>
    <property type="match status" value="4"/>
</dbReference>
<evidence type="ECO:0000256" key="1">
    <source>
        <dbReference type="ARBA" id="ARBA00004123"/>
    </source>
</evidence>
<name>A0A9P6VXW8_MAUEX</name>
<evidence type="ECO:0000313" key="8">
    <source>
        <dbReference type="Proteomes" id="UP000750334"/>
    </source>
</evidence>
<feature type="domain" description="IFT140 first beta-propeller" evidence="6">
    <location>
        <begin position="240"/>
        <end position="323"/>
    </location>
</feature>
<dbReference type="Pfam" id="PF00400">
    <property type="entry name" value="WD40"/>
    <property type="match status" value="2"/>
</dbReference>
<proteinExistence type="predicted"/>
<feature type="repeat" description="WD" evidence="5">
    <location>
        <begin position="417"/>
        <end position="457"/>
    </location>
</feature>
<sequence>MSVSSEELNYMVWRYLQEMGQELTALAMQEETRVLEFDQRYKEHIPVGQLVDLVQKGILYTESQLLADHVDELKTSTFEERQTYFNDKFNLANALKIQEKDVPEIESTGRFALENESEETVTDEQIERSLNETHLQEVNSVKSGTKETTKKDEIINETTVDTTAKQLTGYNFSSNNNVDQMKPLYEFKETIVTCEWHPTNPHMLCTGHEDSVAQLITLNNDGDTIVSNKELRHPFALSATSGKKSNKVTCLTWSPDGQMVVTGVENGEIRIWNQEGHLTNVFNFHRTAVICMSWSPISQHFVSMDVDNVAILWDISSGTVLQHYELKSMGSNISSNPESLGVDIEWVDERRFVLPNYNGTIGVYETTESKPIGKLIGHQGAISCLDFHPIKKLLASAADDFTIRIWHGSNSNSTHCFYGHVQAITSLQWLTEDLLISSSMDGTVRIWSITQNQMVALLMLDGIPIFVNRLSHSHEHCIIGAMNGAVYVASLKEFINTTDKETSDVPKPITIIAKHEGTSSVNDLSWSADALNVAVGYSAGPGSVLSAAQ</sequence>
<dbReference type="PANTHER" id="PTHR22846">
    <property type="entry name" value="WD40 REPEAT PROTEIN"/>
    <property type="match status" value="1"/>
</dbReference>
<dbReference type="EMBL" id="PUHR01000250">
    <property type="protein sequence ID" value="KAG0656781.1"/>
    <property type="molecule type" value="Genomic_DNA"/>
</dbReference>
<dbReference type="AlphaFoldDB" id="A0A9P6VXW8"/>
<dbReference type="SMART" id="SM00320">
    <property type="entry name" value="WD40"/>
    <property type="match status" value="6"/>
</dbReference>
<dbReference type="Proteomes" id="UP000750334">
    <property type="component" value="Unassembled WGS sequence"/>
</dbReference>
<dbReference type="Pfam" id="PF08513">
    <property type="entry name" value="LisH"/>
    <property type="match status" value="1"/>
</dbReference>
<dbReference type="PROSITE" id="PS50294">
    <property type="entry name" value="WD_REPEATS_REGION"/>
    <property type="match status" value="4"/>
</dbReference>
<keyword evidence="3" id="KW-0677">Repeat</keyword>
<dbReference type="Gene3D" id="2.130.10.10">
    <property type="entry name" value="YVTN repeat-like/Quinoprotein amine dehydrogenase"/>
    <property type="match status" value="1"/>
</dbReference>
<dbReference type="SMART" id="SM00667">
    <property type="entry name" value="LisH"/>
    <property type="match status" value="1"/>
</dbReference>
<keyword evidence="2 5" id="KW-0853">WD repeat</keyword>
<evidence type="ECO:0000256" key="5">
    <source>
        <dbReference type="PROSITE-ProRule" id="PRU00221"/>
    </source>
</evidence>
<dbReference type="InterPro" id="IPR056154">
    <property type="entry name" value="Beta-prop_IFT140_1st"/>
</dbReference>
<evidence type="ECO:0000256" key="2">
    <source>
        <dbReference type="ARBA" id="ARBA00022574"/>
    </source>
</evidence>